<dbReference type="CDD" id="cd09007">
    <property type="entry name" value="NP-I_spr0068"/>
    <property type="match status" value="1"/>
</dbReference>
<name>A0ABQ1EES1_9CLOT</name>
<dbReference type="EMBL" id="BMBA01000004">
    <property type="protein sequence ID" value="GFZ33310.1"/>
    <property type="molecule type" value="Genomic_DNA"/>
</dbReference>
<comment type="caution">
    <text evidence="5">The sequence shown here is derived from an EMBL/GenBank/DDBJ whole genome shotgun (WGS) entry which is preliminary data.</text>
</comment>
<accession>A0ABQ1EES1</accession>
<proteinExistence type="predicted"/>
<evidence type="ECO:0000313" key="6">
    <source>
        <dbReference type="Proteomes" id="UP000663802"/>
    </source>
</evidence>
<dbReference type="PANTHER" id="PTHR43691:SF11">
    <property type="entry name" value="FI09636P-RELATED"/>
    <property type="match status" value="1"/>
</dbReference>
<dbReference type="SUPFAM" id="SSF53167">
    <property type="entry name" value="Purine and uridine phosphorylases"/>
    <property type="match status" value="1"/>
</dbReference>
<dbReference type="InterPro" id="IPR000845">
    <property type="entry name" value="Nucleoside_phosphorylase_d"/>
</dbReference>
<evidence type="ECO:0000313" key="5">
    <source>
        <dbReference type="EMBL" id="GFZ33310.1"/>
    </source>
</evidence>
<dbReference type="Pfam" id="PF01048">
    <property type="entry name" value="PNP_UDP_1"/>
    <property type="match status" value="1"/>
</dbReference>
<evidence type="ECO:0000256" key="2">
    <source>
        <dbReference type="ARBA" id="ARBA00021980"/>
    </source>
</evidence>
<protein>
    <recommendedName>
        <fullName evidence="2">Uridine phosphorylase</fullName>
        <ecNumber evidence="1">2.4.2.3</ecNumber>
    </recommendedName>
</protein>
<dbReference type="PANTHER" id="PTHR43691">
    <property type="entry name" value="URIDINE PHOSPHORYLASE"/>
    <property type="match status" value="1"/>
</dbReference>
<gene>
    <name evidence="5" type="ORF">CSC2_38360</name>
</gene>
<sequence>MIKKEFPILEFDGVSANIIEPSKFIQKIDMSDRVVMCFYSEVIEKLVRDGKLKEIRPLYSQIGKHQIYELEYENKRVTVFHPGVGAALGTALMEEVIALGGRKFISCGSGGVLDKNIAAGHIIVPNAAVRDEGTSYHYVEPSREIYVNSEAVTAIEKVLKAHKCSYLLAKTWSTDSFYRETIDKMKQRKEEGCLVVEMECSAFCAVAEYRKVVFGQMIYGGDDISCEEWDGRSEVDRKFVREALFWFSVEACLEL</sequence>
<evidence type="ECO:0000259" key="4">
    <source>
        <dbReference type="Pfam" id="PF01048"/>
    </source>
</evidence>
<dbReference type="Gene3D" id="3.40.50.1580">
    <property type="entry name" value="Nucleoside phosphorylase domain"/>
    <property type="match status" value="1"/>
</dbReference>
<organism evidence="5 6">
    <name type="scientific">Clostridium zeae</name>
    <dbReference type="NCBI Taxonomy" id="2759022"/>
    <lineage>
        <taxon>Bacteria</taxon>
        <taxon>Bacillati</taxon>
        <taxon>Bacillota</taxon>
        <taxon>Clostridia</taxon>
        <taxon>Eubacteriales</taxon>
        <taxon>Clostridiaceae</taxon>
        <taxon>Clostridium</taxon>
    </lineage>
</organism>
<dbReference type="Proteomes" id="UP000663802">
    <property type="component" value="Unassembled WGS sequence"/>
</dbReference>
<comment type="catalytic activity">
    <reaction evidence="3">
        <text>uridine + phosphate = alpha-D-ribose 1-phosphate + uracil</text>
        <dbReference type="Rhea" id="RHEA:24388"/>
        <dbReference type="ChEBI" id="CHEBI:16704"/>
        <dbReference type="ChEBI" id="CHEBI:17568"/>
        <dbReference type="ChEBI" id="CHEBI:43474"/>
        <dbReference type="ChEBI" id="CHEBI:57720"/>
        <dbReference type="EC" id="2.4.2.3"/>
    </reaction>
</comment>
<dbReference type="EC" id="2.4.2.3" evidence="1"/>
<feature type="domain" description="Nucleoside phosphorylase" evidence="4">
    <location>
        <begin position="33"/>
        <end position="223"/>
    </location>
</feature>
<evidence type="ECO:0000256" key="1">
    <source>
        <dbReference type="ARBA" id="ARBA00011888"/>
    </source>
</evidence>
<evidence type="ECO:0000256" key="3">
    <source>
        <dbReference type="ARBA" id="ARBA00048447"/>
    </source>
</evidence>
<dbReference type="RefSeq" id="WP_206871533.1">
    <property type="nucleotide sequence ID" value="NZ_BMBA01000004.1"/>
</dbReference>
<keyword evidence="6" id="KW-1185">Reference proteome</keyword>
<reference evidence="5 6" key="1">
    <citation type="journal article" date="2021" name="Int. J. Syst. Evol. Microbiol.">
        <title>Clostridium zeae sp. nov., isolated from corn silage.</title>
        <authorList>
            <person name="Kobayashi H."/>
            <person name="Tanizawa Y."/>
            <person name="Yagura M."/>
            <person name="Sakamoto M."/>
            <person name="Ohkuma M."/>
            <person name="Tohno M."/>
        </authorList>
    </citation>
    <scope>NUCLEOTIDE SEQUENCE [LARGE SCALE GENOMIC DNA]</scope>
    <source>
        <strain evidence="5 6">CSC2</strain>
    </source>
</reference>
<dbReference type="InterPro" id="IPR035994">
    <property type="entry name" value="Nucleoside_phosphorylase_sf"/>
</dbReference>